<name>A0ABP8M652_9BACT</name>
<proteinExistence type="predicted"/>
<dbReference type="Proteomes" id="UP001500840">
    <property type="component" value="Unassembled WGS sequence"/>
</dbReference>
<dbReference type="PANTHER" id="PTHR14209">
    <property type="entry name" value="ISOAMYL ACETATE-HYDROLYZING ESTERASE 1"/>
    <property type="match status" value="1"/>
</dbReference>
<dbReference type="RefSeq" id="WP_345318556.1">
    <property type="nucleotide sequence ID" value="NZ_BAABGA010000006.1"/>
</dbReference>
<sequence>MMTSIRFLGFPLALAFMSLTSSLCSFASEPVRAKVVCFGDSITKRGYSDFLAPLLGVDAINAGVGGNTTTQALRRMNQDVLSKHPDVVVIFFGTNDSRVDSAKVHVPLDRYSANLHEMIDACQKQQAQVVLCTVPPINHEPYFTRHDKAVFDRAGGLDRLLQQYREAALQVARERMVAVVDLNQILLDEPNWLSSDGVHPTPEGVEILAKHIGKAVRPLIAAKQK</sequence>
<feature type="domain" description="SGNH hydrolase-type esterase" evidence="2">
    <location>
        <begin position="37"/>
        <end position="206"/>
    </location>
</feature>
<feature type="chain" id="PRO_5045829388" evidence="1">
    <location>
        <begin position="28"/>
        <end position="225"/>
    </location>
</feature>
<dbReference type="InterPro" id="IPR013830">
    <property type="entry name" value="SGNH_hydro"/>
</dbReference>
<reference evidence="4" key="1">
    <citation type="journal article" date="2019" name="Int. J. Syst. Evol. Microbiol.">
        <title>The Global Catalogue of Microorganisms (GCM) 10K type strain sequencing project: providing services to taxonomists for standard genome sequencing and annotation.</title>
        <authorList>
            <consortium name="The Broad Institute Genomics Platform"/>
            <consortium name="The Broad Institute Genome Sequencing Center for Infectious Disease"/>
            <person name="Wu L."/>
            <person name="Ma J."/>
        </authorList>
    </citation>
    <scope>NUCLEOTIDE SEQUENCE [LARGE SCALE GENOMIC DNA]</scope>
    <source>
        <strain evidence="4">JCM 17759</strain>
    </source>
</reference>
<dbReference type="EMBL" id="BAABGA010000006">
    <property type="protein sequence ID" value="GAA4444097.1"/>
    <property type="molecule type" value="Genomic_DNA"/>
</dbReference>
<evidence type="ECO:0000259" key="2">
    <source>
        <dbReference type="Pfam" id="PF13472"/>
    </source>
</evidence>
<keyword evidence="3" id="KW-0378">Hydrolase</keyword>
<dbReference type="Gene3D" id="3.40.50.1110">
    <property type="entry name" value="SGNH hydrolase"/>
    <property type="match status" value="1"/>
</dbReference>
<evidence type="ECO:0000313" key="4">
    <source>
        <dbReference type="Proteomes" id="UP001500840"/>
    </source>
</evidence>
<evidence type="ECO:0000313" key="3">
    <source>
        <dbReference type="EMBL" id="GAA4444097.1"/>
    </source>
</evidence>
<evidence type="ECO:0000256" key="1">
    <source>
        <dbReference type="SAM" id="SignalP"/>
    </source>
</evidence>
<protein>
    <submittedName>
        <fullName evidence="3">SGNH/GDSL hydrolase family protein</fullName>
    </submittedName>
</protein>
<keyword evidence="4" id="KW-1185">Reference proteome</keyword>
<dbReference type="PANTHER" id="PTHR14209:SF19">
    <property type="entry name" value="ISOAMYL ACETATE-HYDROLYZING ESTERASE 1 HOMOLOG"/>
    <property type="match status" value="1"/>
</dbReference>
<dbReference type="GO" id="GO:0016787">
    <property type="term" value="F:hydrolase activity"/>
    <property type="evidence" value="ECO:0007669"/>
    <property type="project" value="UniProtKB-KW"/>
</dbReference>
<dbReference type="InterPro" id="IPR036514">
    <property type="entry name" value="SGNH_hydro_sf"/>
</dbReference>
<accession>A0ABP8M652</accession>
<dbReference type="Pfam" id="PF13472">
    <property type="entry name" value="Lipase_GDSL_2"/>
    <property type="match status" value="1"/>
</dbReference>
<keyword evidence="1" id="KW-0732">Signal</keyword>
<organism evidence="3 4">
    <name type="scientific">Novipirellula rosea</name>
    <dbReference type="NCBI Taxonomy" id="1031540"/>
    <lineage>
        <taxon>Bacteria</taxon>
        <taxon>Pseudomonadati</taxon>
        <taxon>Planctomycetota</taxon>
        <taxon>Planctomycetia</taxon>
        <taxon>Pirellulales</taxon>
        <taxon>Pirellulaceae</taxon>
        <taxon>Novipirellula</taxon>
    </lineage>
</organism>
<gene>
    <name evidence="3" type="ORF">GCM10023156_02000</name>
</gene>
<comment type="caution">
    <text evidence="3">The sequence shown here is derived from an EMBL/GenBank/DDBJ whole genome shotgun (WGS) entry which is preliminary data.</text>
</comment>
<dbReference type="InterPro" id="IPR045136">
    <property type="entry name" value="Iah1-like"/>
</dbReference>
<feature type="signal peptide" evidence="1">
    <location>
        <begin position="1"/>
        <end position="27"/>
    </location>
</feature>
<dbReference type="SUPFAM" id="SSF52266">
    <property type="entry name" value="SGNH hydrolase"/>
    <property type="match status" value="1"/>
</dbReference>